<evidence type="ECO:0000256" key="4">
    <source>
        <dbReference type="ARBA" id="ARBA00022989"/>
    </source>
</evidence>
<evidence type="ECO:0000256" key="3">
    <source>
        <dbReference type="ARBA" id="ARBA00022692"/>
    </source>
</evidence>
<feature type="transmembrane region" description="Helical" evidence="6">
    <location>
        <begin position="166"/>
        <end position="191"/>
    </location>
</feature>
<feature type="transmembrane region" description="Helical" evidence="6">
    <location>
        <begin position="29"/>
        <end position="46"/>
    </location>
</feature>
<evidence type="ECO:0000256" key="2">
    <source>
        <dbReference type="ARBA" id="ARBA00022475"/>
    </source>
</evidence>
<feature type="transmembrane region" description="Helical" evidence="6">
    <location>
        <begin position="80"/>
        <end position="98"/>
    </location>
</feature>
<keyword evidence="3 6" id="KW-0812">Transmembrane</keyword>
<dbReference type="EMBL" id="JABBKX010000002">
    <property type="protein sequence ID" value="NMJ41422.1"/>
    <property type="molecule type" value="Genomic_DNA"/>
</dbReference>
<keyword evidence="4 6" id="KW-1133">Transmembrane helix</keyword>
<dbReference type="Pfam" id="PF09678">
    <property type="entry name" value="Caa3_CtaG"/>
    <property type="match status" value="2"/>
</dbReference>
<name>A0A848EBA5_9PROT</name>
<evidence type="ECO:0000256" key="5">
    <source>
        <dbReference type="ARBA" id="ARBA00023136"/>
    </source>
</evidence>
<feature type="transmembrane region" description="Helical" evidence="6">
    <location>
        <begin position="105"/>
        <end position="123"/>
    </location>
</feature>
<keyword evidence="8" id="KW-1185">Reference proteome</keyword>
<protein>
    <submittedName>
        <fullName evidence="7">Cytochrome c oxidase assembly protein</fullName>
    </submittedName>
</protein>
<feature type="transmembrane region" description="Helical" evidence="6">
    <location>
        <begin position="135"/>
        <end position="154"/>
    </location>
</feature>
<evidence type="ECO:0000313" key="7">
    <source>
        <dbReference type="EMBL" id="NMJ41422.1"/>
    </source>
</evidence>
<proteinExistence type="predicted"/>
<keyword evidence="2" id="KW-1003">Cell membrane</keyword>
<dbReference type="InterPro" id="IPR019108">
    <property type="entry name" value="Caa3_assmbl_CtaG-rel"/>
</dbReference>
<sequence length="244" mass="25551">MRPTASDGAAWCGPAPTAADWWTQWNVHPGQAVLLVLFLGAGVAAARAHRRDFVLGWAVLVLAFVSPLCALSVALFSARVAHHLLLVLVAAPLLAVAFPARHGGFLAVAGAAFVVVMWGWHWPAAYAAAYGSSPTYWAMQGSLLVTAILFWRAVMAPQGHALRALMGLVAASGAMGLLGALLTLAPAPIYWPHASTTASFGLTPIEDQQLGGLLMWVPGMLPFAVAGAILARSRFRDLSGKEAA</sequence>
<evidence type="ECO:0000256" key="6">
    <source>
        <dbReference type="SAM" id="Phobius"/>
    </source>
</evidence>
<evidence type="ECO:0000256" key="1">
    <source>
        <dbReference type="ARBA" id="ARBA00004651"/>
    </source>
</evidence>
<gene>
    <name evidence="7" type="ORF">GWK16_09240</name>
</gene>
<dbReference type="AlphaFoldDB" id="A0A848EBA5"/>
<dbReference type="GO" id="GO:0005886">
    <property type="term" value="C:plasma membrane"/>
    <property type="evidence" value="ECO:0007669"/>
    <property type="project" value="UniProtKB-SubCell"/>
</dbReference>
<feature type="transmembrane region" description="Helical" evidence="6">
    <location>
        <begin position="53"/>
        <end position="74"/>
    </location>
</feature>
<comment type="caution">
    <text evidence="7">The sequence shown here is derived from an EMBL/GenBank/DDBJ whole genome shotgun (WGS) entry which is preliminary data.</text>
</comment>
<accession>A0A848EBA5</accession>
<evidence type="ECO:0000313" key="8">
    <source>
        <dbReference type="Proteomes" id="UP000548582"/>
    </source>
</evidence>
<keyword evidence="5 6" id="KW-0472">Membrane</keyword>
<comment type="subcellular location">
    <subcellularLocation>
        <location evidence="1">Cell membrane</location>
        <topology evidence="1">Multi-pass membrane protein</topology>
    </subcellularLocation>
</comment>
<organism evidence="7 8">
    <name type="scientific">Neoroseomonas marina</name>
    <dbReference type="NCBI Taxonomy" id="1232220"/>
    <lineage>
        <taxon>Bacteria</taxon>
        <taxon>Pseudomonadati</taxon>
        <taxon>Pseudomonadota</taxon>
        <taxon>Alphaproteobacteria</taxon>
        <taxon>Acetobacterales</taxon>
        <taxon>Acetobacteraceae</taxon>
        <taxon>Neoroseomonas</taxon>
    </lineage>
</organism>
<reference evidence="7 8" key="1">
    <citation type="submission" date="2020-03" db="EMBL/GenBank/DDBJ databases">
        <authorList>
            <person name="Sun Q."/>
        </authorList>
    </citation>
    <scope>NUCLEOTIDE SEQUENCE [LARGE SCALE GENOMIC DNA]</scope>
    <source>
        <strain evidence="7 8">JC162</strain>
    </source>
</reference>
<feature type="transmembrane region" description="Helical" evidence="6">
    <location>
        <begin position="211"/>
        <end position="231"/>
    </location>
</feature>
<dbReference type="Proteomes" id="UP000548582">
    <property type="component" value="Unassembled WGS sequence"/>
</dbReference>